<gene>
    <name evidence="6" type="primary">ruvA</name>
    <name evidence="8" type="ORF">DEACI_2346</name>
    <name evidence="9" type="ORF">DEACI_3585</name>
</gene>
<evidence type="ECO:0000256" key="2">
    <source>
        <dbReference type="ARBA" id="ARBA00022763"/>
    </source>
</evidence>
<feature type="region of interest" description="Domain III" evidence="6">
    <location>
        <begin position="150"/>
        <end position="197"/>
    </location>
</feature>
<comment type="subunit">
    <text evidence="6">Homotetramer. Forms an RuvA(8)-RuvB(12)-Holliday junction (HJ) complex. HJ DNA is sandwiched between 2 RuvA tetramers; dsDNA enters through RuvA and exits via RuvB. An RuvB hexamer assembles on each DNA strand where it exits the tetramer. Each RuvB hexamer is contacted by two RuvA subunits (via domain III) on 2 adjacent RuvB subunits; this complex drives branch migration. In the full resolvosome a probable DNA-RuvA(4)-RuvB(12)-RuvC(2) complex forms which resolves the HJ.</text>
</comment>
<dbReference type="Pfam" id="PF14520">
    <property type="entry name" value="HHH_5"/>
    <property type="match status" value="1"/>
</dbReference>
<keyword evidence="8" id="KW-0347">Helicase</keyword>
<evidence type="ECO:0000313" key="8">
    <source>
        <dbReference type="EMBL" id="CAA7601679.1"/>
    </source>
</evidence>
<dbReference type="KEGG" id="aacx:DEACI_2346"/>
<dbReference type="RefSeq" id="WP_240985174.1">
    <property type="nucleotide sequence ID" value="NZ_CDGJ01000110.1"/>
</dbReference>
<dbReference type="GO" id="GO:0000400">
    <property type="term" value="F:four-way junction DNA binding"/>
    <property type="evidence" value="ECO:0007669"/>
    <property type="project" value="UniProtKB-UniRule"/>
</dbReference>
<keyword evidence="8" id="KW-0067">ATP-binding</keyword>
<dbReference type="GO" id="GO:0005737">
    <property type="term" value="C:cytoplasm"/>
    <property type="evidence" value="ECO:0007669"/>
    <property type="project" value="UniProtKB-SubCell"/>
</dbReference>
<evidence type="ECO:0000256" key="1">
    <source>
        <dbReference type="ARBA" id="ARBA00022490"/>
    </source>
</evidence>
<evidence type="ECO:0000256" key="6">
    <source>
        <dbReference type="HAMAP-Rule" id="MF_00031"/>
    </source>
</evidence>
<name>A0A8S0W8A6_9FIRM</name>
<accession>A0A8S0W8A6</accession>
<dbReference type="Proteomes" id="UP000836597">
    <property type="component" value="Chromosome"/>
</dbReference>
<evidence type="ECO:0000313" key="10">
    <source>
        <dbReference type="Proteomes" id="UP001071230"/>
    </source>
</evidence>
<keyword evidence="5 6" id="KW-0234">DNA repair</keyword>
<comment type="domain">
    <text evidence="6">Has three domains with a flexible linker between the domains II and III and assumes an 'L' shape. Domain III is highly mobile and contacts RuvB.</text>
</comment>
<keyword evidence="1 6" id="KW-0963">Cytoplasm</keyword>
<dbReference type="GO" id="GO:0009378">
    <property type="term" value="F:four-way junction helicase activity"/>
    <property type="evidence" value="ECO:0007669"/>
    <property type="project" value="InterPro"/>
</dbReference>
<dbReference type="EMBL" id="LR746496">
    <property type="protein sequence ID" value="CAA7601679.1"/>
    <property type="molecule type" value="Genomic_DNA"/>
</dbReference>
<dbReference type="Gene3D" id="2.40.50.140">
    <property type="entry name" value="Nucleic acid-binding proteins"/>
    <property type="match status" value="1"/>
</dbReference>
<proteinExistence type="inferred from homology"/>
<feature type="domain" description="Helix-hairpin-helix DNA-binding motif class 1" evidence="7">
    <location>
        <begin position="72"/>
        <end position="91"/>
    </location>
</feature>
<dbReference type="SUPFAM" id="SSF46929">
    <property type="entry name" value="DNA helicase RuvA subunit, C-terminal domain"/>
    <property type="match status" value="1"/>
</dbReference>
<keyword evidence="4 6" id="KW-0233">DNA recombination</keyword>
<feature type="domain" description="Helix-hairpin-helix DNA-binding motif class 1" evidence="7">
    <location>
        <begin position="107"/>
        <end position="126"/>
    </location>
</feature>
<protein>
    <recommendedName>
        <fullName evidence="6">Holliday junction branch migration complex subunit RuvA</fullName>
    </recommendedName>
</protein>
<evidence type="ECO:0000256" key="5">
    <source>
        <dbReference type="ARBA" id="ARBA00023204"/>
    </source>
</evidence>
<keyword evidence="10" id="KW-1185">Reference proteome</keyword>
<dbReference type="SMART" id="SM00278">
    <property type="entry name" value="HhH1"/>
    <property type="match status" value="2"/>
</dbReference>
<keyword evidence="9" id="KW-0378">Hydrolase</keyword>
<dbReference type="Gene3D" id="1.10.8.10">
    <property type="entry name" value="DNA helicase RuvA subunit, C-terminal domain"/>
    <property type="match status" value="1"/>
</dbReference>
<dbReference type="Proteomes" id="UP001071230">
    <property type="component" value="Unassembled WGS sequence"/>
</dbReference>
<dbReference type="Gene3D" id="1.10.150.20">
    <property type="entry name" value="5' to 3' exonuclease, C-terminal subdomain"/>
    <property type="match status" value="1"/>
</dbReference>
<comment type="similarity">
    <text evidence="6">Belongs to the RuvA family.</text>
</comment>
<comment type="function">
    <text evidence="6">The RuvA-RuvB-RuvC complex processes Holliday junction (HJ) DNA during genetic recombination and DNA repair, while the RuvA-RuvB complex plays an important role in the rescue of blocked DNA replication forks via replication fork reversal (RFR). RuvA specifically binds to HJ cruciform DNA, conferring on it an open structure. The RuvB hexamer acts as an ATP-dependent pump, pulling dsDNA into and through the RuvAB complex. HJ branch migration allows RuvC to scan DNA until it finds its consensus sequence, where it cleaves and resolves the cruciform DNA.</text>
</comment>
<evidence type="ECO:0000313" key="9">
    <source>
        <dbReference type="EMBL" id="CEJ09102.1"/>
    </source>
</evidence>
<dbReference type="GO" id="GO:0006310">
    <property type="term" value="P:DNA recombination"/>
    <property type="evidence" value="ECO:0007669"/>
    <property type="project" value="UniProtKB-UniRule"/>
</dbReference>
<dbReference type="SUPFAM" id="SSF50249">
    <property type="entry name" value="Nucleic acid-binding proteins"/>
    <property type="match status" value="1"/>
</dbReference>
<dbReference type="InterPro" id="IPR013849">
    <property type="entry name" value="DNA_helicase_Holl-junc_RuvA_I"/>
</dbReference>
<dbReference type="InterPro" id="IPR010994">
    <property type="entry name" value="RuvA_2-like"/>
</dbReference>
<dbReference type="AlphaFoldDB" id="A0A8S0W8A6"/>
<evidence type="ECO:0000256" key="4">
    <source>
        <dbReference type="ARBA" id="ARBA00023172"/>
    </source>
</evidence>
<dbReference type="HAMAP" id="MF_00031">
    <property type="entry name" value="DNA_HJ_migration_RuvA"/>
    <property type="match status" value="1"/>
</dbReference>
<comment type="subcellular location">
    <subcellularLocation>
        <location evidence="6">Cytoplasm</location>
    </subcellularLocation>
</comment>
<evidence type="ECO:0000259" key="7">
    <source>
        <dbReference type="SMART" id="SM00278"/>
    </source>
</evidence>
<sequence length="197" mass="21133">MIGMLRGEVWEIQNDKIVLDVQGVGYLLAVPLGLLGKTRVGEKITLYTHLIVREEELSLVGFASAAEKRIFLEMLNISGIGPKAALAVLSTFGAREAENAIARRDVQLLTKVPGIGKKTAERLVLELKDKFGGTDSADTGRSLKVSGAGEEALEALLALGFGLDEARRALGEAVREGEEAGSEERIRRALKLLARPG</sequence>
<dbReference type="GO" id="GO:0048476">
    <property type="term" value="C:Holliday junction resolvase complex"/>
    <property type="evidence" value="ECO:0007669"/>
    <property type="project" value="UniProtKB-UniRule"/>
</dbReference>
<dbReference type="Pfam" id="PF01330">
    <property type="entry name" value="RuvA_N"/>
    <property type="match status" value="1"/>
</dbReference>
<dbReference type="Pfam" id="PF07499">
    <property type="entry name" value="RuvA_C"/>
    <property type="match status" value="1"/>
</dbReference>
<reference evidence="9" key="1">
    <citation type="submission" date="2014-11" db="EMBL/GenBank/DDBJ databases">
        <authorList>
            <person name="Hornung B.V."/>
        </authorList>
    </citation>
    <scope>NUCLEOTIDE SEQUENCE</scope>
    <source>
        <strain evidence="9">INE</strain>
    </source>
</reference>
<dbReference type="GO" id="GO:0006281">
    <property type="term" value="P:DNA repair"/>
    <property type="evidence" value="ECO:0007669"/>
    <property type="project" value="UniProtKB-UniRule"/>
</dbReference>
<dbReference type="GO" id="GO:0016787">
    <property type="term" value="F:hydrolase activity"/>
    <property type="evidence" value="ECO:0007669"/>
    <property type="project" value="UniProtKB-KW"/>
</dbReference>
<dbReference type="InterPro" id="IPR011114">
    <property type="entry name" value="RuvA_C"/>
</dbReference>
<dbReference type="GO" id="GO:0005524">
    <property type="term" value="F:ATP binding"/>
    <property type="evidence" value="ECO:0007669"/>
    <property type="project" value="InterPro"/>
</dbReference>
<keyword evidence="3 6" id="KW-0238">DNA-binding</keyword>
<keyword evidence="8" id="KW-0547">Nucleotide-binding</keyword>
<dbReference type="SUPFAM" id="SSF47781">
    <property type="entry name" value="RuvA domain 2-like"/>
    <property type="match status" value="1"/>
</dbReference>
<comment type="caution">
    <text evidence="6">Lacks conserved residue(s) required for the propagation of feature annotation.</text>
</comment>
<evidence type="ECO:0000256" key="3">
    <source>
        <dbReference type="ARBA" id="ARBA00023125"/>
    </source>
</evidence>
<dbReference type="InterPro" id="IPR003583">
    <property type="entry name" value="Hlx-hairpin-Hlx_DNA-bd_motif"/>
</dbReference>
<dbReference type="InterPro" id="IPR012340">
    <property type="entry name" value="NA-bd_OB-fold"/>
</dbReference>
<dbReference type="EMBL" id="CDGJ01000110">
    <property type="protein sequence ID" value="CEJ09102.1"/>
    <property type="molecule type" value="Genomic_DNA"/>
</dbReference>
<reference evidence="8" key="2">
    <citation type="submission" date="2020-01" db="EMBL/GenBank/DDBJ databases">
        <authorList>
            <person name="Hornung B."/>
        </authorList>
    </citation>
    <scope>NUCLEOTIDE SEQUENCE</scope>
    <source>
        <strain evidence="8">PacBioINE</strain>
    </source>
</reference>
<dbReference type="InterPro" id="IPR000085">
    <property type="entry name" value="RuvA"/>
</dbReference>
<dbReference type="NCBIfam" id="TIGR00084">
    <property type="entry name" value="ruvA"/>
    <property type="match status" value="1"/>
</dbReference>
<keyword evidence="2 6" id="KW-0227">DNA damage</keyword>
<organism evidence="8">
    <name type="scientific">Acididesulfobacillus acetoxydans</name>
    <dbReference type="NCBI Taxonomy" id="1561005"/>
    <lineage>
        <taxon>Bacteria</taxon>
        <taxon>Bacillati</taxon>
        <taxon>Bacillota</taxon>
        <taxon>Clostridia</taxon>
        <taxon>Eubacteriales</taxon>
        <taxon>Peptococcaceae</taxon>
        <taxon>Acididesulfobacillus</taxon>
    </lineage>
</organism>
<dbReference type="GO" id="GO:0009379">
    <property type="term" value="C:Holliday junction helicase complex"/>
    <property type="evidence" value="ECO:0007669"/>
    <property type="project" value="InterPro"/>
</dbReference>
<dbReference type="InterPro" id="IPR036267">
    <property type="entry name" value="RuvA_C_sf"/>
</dbReference>